<reference evidence="2 3" key="1">
    <citation type="submission" date="2024-11" db="EMBL/GenBank/DDBJ databases">
        <title>Adaptive evolution of stress response genes in parasites aligns with host niche diversity.</title>
        <authorList>
            <person name="Hahn C."/>
            <person name="Resl P."/>
        </authorList>
    </citation>
    <scope>NUCLEOTIDE SEQUENCE [LARGE SCALE GENOMIC DNA]</scope>
    <source>
        <strain evidence="2">EGGRZ-B1_66</strain>
        <tissue evidence="2">Body</tissue>
    </source>
</reference>
<feature type="region of interest" description="Disordered" evidence="1">
    <location>
        <begin position="355"/>
        <end position="405"/>
    </location>
</feature>
<organism evidence="2 3">
    <name type="scientific">Cichlidogyrus casuarinus</name>
    <dbReference type="NCBI Taxonomy" id="1844966"/>
    <lineage>
        <taxon>Eukaryota</taxon>
        <taxon>Metazoa</taxon>
        <taxon>Spiralia</taxon>
        <taxon>Lophotrochozoa</taxon>
        <taxon>Platyhelminthes</taxon>
        <taxon>Monogenea</taxon>
        <taxon>Monopisthocotylea</taxon>
        <taxon>Dactylogyridea</taxon>
        <taxon>Ancyrocephalidae</taxon>
        <taxon>Cichlidogyrus</taxon>
    </lineage>
</organism>
<dbReference type="InterPro" id="IPR028816">
    <property type="entry name" value="Caprin"/>
</dbReference>
<dbReference type="EMBL" id="JBJKFK010001231">
    <property type="protein sequence ID" value="KAL3313665.1"/>
    <property type="molecule type" value="Genomic_DNA"/>
</dbReference>
<proteinExistence type="predicted"/>
<name>A0ABD2Q205_9PLAT</name>
<evidence type="ECO:0000313" key="3">
    <source>
        <dbReference type="Proteomes" id="UP001626550"/>
    </source>
</evidence>
<comment type="caution">
    <text evidence="2">The sequence shown here is derived from an EMBL/GenBank/DDBJ whole genome shotgun (WGS) entry which is preliminary data.</text>
</comment>
<protein>
    <submittedName>
        <fullName evidence="2">Cell cycle associated protein 1</fullName>
    </submittedName>
</protein>
<accession>A0ABD2Q205</accession>
<sequence length="405" mass="45273">MSTEAISNLVAGFKETIDKKQRNLMKRKGKLDQYRGNLSRGETLQPDQAKAIQNYDTVRNNLSLIGEISENTSDFTKKMEIAIAAHDKVIKLMPSEASQLANARLLFFQNFLQHFDNQLVLDAVIQEYSTEYVVVMKNLAALCFAPLPQDEYPSPGESLEAFLNKSSFYKRSQLMQQLSTGSKQPVPDAGNPDKKTQYTFKDAHDICLNLMRNARVQHAIQGEPYQVRFTKLFWLMLNIEVDLDRCKKNLSSCSFVYFVQEKTNPILLQSSLTNEIESINDCSESMPSPSQDSQPSSQNTSSGGNQRFNFLQPSVVECAPLSNGSSLDGVDFIDVENDKPGEEWVNVKLVPKHMGDAEGNMNMRRSEPDKRRANRAPRGARRNFGGGRGGGRAFVSGERAGVAAH</sequence>
<gene>
    <name evidence="2" type="primary">CAPRIN1_1</name>
    <name evidence="2" type="ORF">Ciccas_007730</name>
</gene>
<feature type="region of interest" description="Disordered" evidence="1">
    <location>
        <begin position="280"/>
        <end position="306"/>
    </location>
</feature>
<dbReference type="Proteomes" id="UP001626550">
    <property type="component" value="Unassembled WGS sequence"/>
</dbReference>
<feature type="compositionally biased region" description="Low complexity" evidence="1">
    <location>
        <begin position="283"/>
        <end position="302"/>
    </location>
</feature>
<dbReference type="PANTHER" id="PTHR22922">
    <property type="entry name" value="GPI-ANCHORED PROTEIN P137"/>
    <property type="match status" value="1"/>
</dbReference>
<keyword evidence="3" id="KW-1185">Reference proteome</keyword>
<dbReference type="PANTHER" id="PTHR22922:SF19">
    <property type="entry name" value="CAPRIN HOMOLOG"/>
    <property type="match status" value="1"/>
</dbReference>
<dbReference type="AlphaFoldDB" id="A0ABD2Q205"/>
<feature type="compositionally biased region" description="Basic residues" evidence="1">
    <location>
        <begin position="372"/>
        <end position="381"/>
    </location>
</feature>
<evidence type="ECO:0000256" key="1">
    <source>
        <dbReference type="SAM" id="MobiDB-lite"/>
    </source>
</evidence>
<evidence type="ECO:0000313" key="2">
    <source>
        <dbReference type="EMBL" id="KAL3313665.1"/>
    </source>
</evidence>